<evidence type="ECO:0000313" key="2">
    <source>
        <dbReference type="EMBL" id="KAK9518416.1"/>
    </source>
</evidence>
<evidence type="ECO:0000313" key="3">
    <source>
        <dbReference type="Proteomes" id="UP001488805"/>
    </source>
</evidence>
<organism evidence="2 3">
    <name type="scientific">Zoarces viviparus</name>
    <name type="common">Viviparous eelpout</name>
    <name type="synonym">Blennius viviparus</name>
    <dbReference type="NCBI Taxonomy" id="48416"/>
    <lineage>
        <taxon>Eukaryota</taxon>
        <taxon>Metazoa</taxon>
        <taxon>Chordata</taxon>
        <taxon>Craniata</taxon>
        <taxon>Vertebrata</taxon>
        <taxon>Euteleostomi</taxon>
        <taxon>Actinopterygii</taxon>
        <taxon>Neopterygii</taxon>
        <taxon>Teleostei</taxon>
        <taxon>Neoteleostei</taxon>
        <taxon>Acanthomorphata</taxon>
        <taxon>Eupercaria</taxon>
        <taxon>Perciformes</taxon>
        <taxon>Cottioidei</taxon>
        <taxon>Zoarcales</taxon>
        <taxon>Zoarcidae</taxon>
        <taxon>Zoarcinae</taxon>
        <taxon>Zoarces</taxon>
    </lineage>
</organism>
<dbReference type="AlphaFoldDB" id="A0AAW1E7G1"/>
<protein>
    <submittedName>
        <fullName evidence="2">Uncharacterized protein</fullName>
    </submittedName>
</protein>
<dbReference type="EMBL" id="JBCEZU010000538">
    <property type="protein sequence ID" value="KAK9518416.1"/>
    <property type="molecule type" value="Genomic_DNA"/>
</dbReference>
<feature type="region of interest" description="Disordered" evidence="1">
    <location>
        <begin position="1"/>
        <end position="41"/>
    </location>
</feature>
<dbReference type="Proteomes" id="UP001488805">
    <property type="component" value="Unassembled WGS sequence"/>
</dbReference>
<gene>
    <name evidence="2" type="ORF">VZT92_023722</name>
</gene>
<reference evidence="2 3" key="1">
    <citation type="journal article" date="2024" name="Genome Biol. Evol.">
        <title>Chromosome-level genome assembly of the viviparous eelpout Zoarces viviparus.</title>
        <authorList>
            <person name="Fuhrmann N."/>
            <person name="Brasseur M.V."/>
            <person name="Bakowski C.E."/>
            <person name="Podsiadlowski L."/>
            <person name="Prost S."/>
            <person name="Krehenwinkel H."/>
            <person name="Mayer C."/>
        </authorList>
    </citation>
    <scope>NUCLEOTIDE SEQUENCE [LARGE SCALE GENOMIC DNA]</scope>
    <source>
        <strain evidence="2">NO-MEL_2022_Ind0_liver</strain>
    </source>
</reference>
<sequence>MRLAVFGANPGDGHRIWSSARQRHRHREVNSPNDDRLANGPIRRGLGVKMASCSSGERHLKMETFHDL</sequence>
<proteinExistence type="predicted"/>
<name>A0AAW1E7G1_ZOAVI</name>
<keyword evidence="3" id="KW-1185">Reference proteome</keyword>
<evidence type="ECO:0000256" key="1">
    <source>
        <dbReference type="SAM" id="MobiDB-lite"/>
    </source>
</evidence>
<accession>A0AAW1E7G1</accession>
<comment type="caution">
    <text evidence="2">The sequence shown here is derived from an EMBL/GenBank/DDBJ whole genome shotgun (WGS) entry which is preliminary data.</text>
</comment>